<reference evidence="1 2" key="1">
    <citation type="submission" date="2022-01" db="EMBL/GenBank/DDBJ databases">
        <authorList>
            <person name="Xiong W."/>
            <person name="Schranz E."/>
        </authorList>
    </citation>
    <scope>NUCLEOTIDE SEQUENCE [LARGE SCALE GENOMIC DNA]</scope>
</reference>
<protein>
    <recommendedName>
        <fullName evidence="3">DUF538 domain-containing protein</fullName>
    </recommendedName>
</protein>
<dbReference type="PANTHER" id="PTHR31676:SF20">
    <property type="entry name" value="T19F6.7 PROTEIN"/>
    <property type="match status" value="1"/>
</dbReference>
<dbReference type="AlphaFoldDB" id="A0AAU9PT40"/>
<dbReference type="Gene3D" id="2.30.240.10">
    <property type="entry name" value="At5g01610-like"/>
    <property type="match status" value="1"/>
</dbReference>
<sequence>MANERAGAEIMYGDEVCRRYSIDLLEELGFPKGVLPLKDFVECGRVRHSGFVWIKQNGPYEHFFEGTNTHANYATQITAYIEKYKMTKVTGIKIKKMMMWVPIVEMRMENEKSSKIYFKTSVGVGKSFPVTSFMSDEEKKYRKQSK</sequence>
<accession>A0AAU9PT40</accession>
<dbReference type="InterPro" id="IPR007493">
    <property type="entry name" value="DUF538"/>
</dbReference>
<dbReference type="EMBL" id="CAKMRJ010005745">
    <property type="protein sequence ID" value="CAH1453520.1"/>
    <property type="molecule type" value="Genomic_DNA"/>
</dbReference>
<gene>
    <name evidence="1" type="ORF">LVIROSA_LOCUS38761</name>
</gene>
<organism evidence="1 2">
    <name type="scientific">Lactuca virosa</name>
    <dbReference type="NCBI Taxonomy" id="75947"/>
    <lineage>
        <taxon>Eukaryota</taxon>
        <taxon>Viridiplantae</taxon>
        <taxon>Streptophyta</taxon>
        <taxon>Embryophyta</taxon>
        <taxon>Tracheophyta</taxon>
        <taxon>Spermatophyta</taxon>
        <taxon>Magnoliopsida</taxon>
        <taxon>eudicotyledons</taxon>
        <taxon>Gunneridae</taxon>
        <taxon>Pentapetalae</taxon>
        <taxon>asterids</taxon>
        <taxon>campanulids</taxon>
        <taxon>Asterales</taxon>
        <taxon>Asteraceae</taxon>
        <taxon>Cichorioideae</taxon>
        <taxon>Cichorieae</taxon>
        <taxon>Lactucinae</taxon>
        <taxon>Lactuca</taxon>
    </lineage>
</organism>
<dbReference type="Proteomes" id="UP001157418">
    <property type="component" value="Unassembled WGS sequence"/>
</dbReference>
<dbReference type="InterPro" id="IPR036758">
    <property type="entry name" value="At5g01610-like"/>
</dbReference>
<evidence type="ECO:0008006" key="3">
    <source>
        <dbReference type="Google" id="ProtNLM"/>
    </source>
</evidence>
<proteinExistence type="predicted"/>
<comment type="caution">
    <text evidence="1">The sequence shown here is derived from an EMBL/GenBank/DDBJ whole genome shotgun (WGS) entry which is preliminary data.</text>
</comment>
<dbReference type="Pfam" id="PF04398">
    <property type="entry name" value="DUF538"/>
    <property type="match status" value="1"/>
</dbReference>
<dbReference type="SUPFAM" id="SSF141562">
    <property type="entry name" value="At5g01610-like"/>
    <property type="match status" value="1"/>
</dbReference>
<keyword evidence="2" id="KW-1185">Reference proteome</keyword>
<evidence type="ECO:0000313" key="2">
    <source>
        <dbReference type="Proteomes" id="UP001157418"/>
    </source>
</evidence>
<dbReference type="PANTHER" id="PTHR31676">
    <property type="entry name" value="T31J12.3 PROTEIN-RELATED"/>
    <property type="match status" value="1"/>
</dbReference>
<name>A0AAU9PT40_9ASTR</name>
<evidence type="ECO:0000313" key="1">
    <source>
        <dbReference type="EMBL" id="CAH1453520.1"/>
    </source>
</evidence>